<reference evidence="2 4" key="1">
    <citation type="submission" date="2017-04" db="EMBL/GenBank/DDBJ databases">
        <title>Complete genome sequence of Burkholderia cenocepacia PC184 Midwest clone.</title>
        <authorList>
            <person name="Mulks M.H."/>
            <person name="Cooper V.S."/>
        </authorList>
    </citation>
    <scope>NUCLEOTIDE SEQUENCE [LARGE SCALE GENOMIC DNA]</scope>
    <source>
        <strain evidence="2 4">PC184 Mulks</strain>
    </source>
</reference>
<evidence type="ECO:0000313" key="4">
    <source>
        <dbReference type="Proteomes" id="UP000244809"/>
    </source>
</evidence>
<feature type="compositionally biased region" description="Polar residues" evidence="1">
    <location>
        <begin position="45"/>
        <end position="55"/>
    </location>
</feature>
<feature type="region of interest" description="Disordered" evidence="1">
    <location>
        <begin position="1"/>
        <end position="68"/>
    </location>
</feature>
<evidence type="ECO:0000313" key="2">
    <source>
        <dbReference type="EMBL" id="AWG31327.1"/>
    </source>
</evidence>
<evidence type="ECO:0000313" key="5">
    <source>
        <dbReference type="Proteomes" id="UP000272140"/>
    </source>
</evidence>
<organism evidence="3 5">
    <name type="scientific">Burkholderia cenocepacia</name>
    <dbReference type="NCBI Taxonomy" id="95486"/>
    <lineage>
        <taxon>Bacteria</taxon>
        <taxon>Pseudomonadati</taxon>
        <taxon>Pseudomonadota</taxon>
        <taxon>Betaproteobacteria</taxon>
        <taxon>Burkholderiales</taxon>
        <taxon>Burkholderiaceae</taxon>
        <taxon>Burkholderia</taxon>
        <taxon>Burkholderia cepacia complex</taxon>
    </lineage>
</organism>
<dbReference type="Proteomes" id="UP000244809">
    <property type="component" value="Chromosome 3"/>
</dbReference>
<reference evidence="5" key="2">
    <citation type="submission" date="2018-11" db="EMBL/GenBank/DDBJ databases">
        <title>FDA dAtabase for Regulatory Grade micrObial Sequences (FDA-ARGOS): Supporting development and validation of Infectious Disease Dx tests.</title>
        <authorList>
            <person name="Goldberg B."/>
            <person name="Campos J."/>
            <person name="Tallon L."/>
            <person name="Sadzewicz L."/>
            <person name="Zhao X."/>
            <person name="Vavikolanu K."/>
            <person name="Mehta A."/>
            <person name="Aluvathingal J."/>
            <person name="Nadendla S."/>
            <person name="Geyer C."/>
            <person name="Nandy P."/>
            <person name="Yan Y."/>
            <person name="Sichtig H."/>
        </authorList>
    </citation>
    <scope>NUCLEOTIDE SEQUENCE [LARGE SCALE GENOMIC DNA]</scope>
    <source>
        <strain evidence="5">FDAARGOS_544</strain>
    </source>
</reference>
<evidence type="ECO:0000256" key="1">
    <source>
        <dbReference type="SAM" id="MobiDB-lite"/>
    </source>
</evidence>
<proteinExistence type="predicted"/>
<dbReference type="EMBL" id="RKIO01000002">
    <property type="protein sequence ID" value="RSC13490.1"/>
    <property type="molecule type" value="Genomic_DNA"/>
</dbReference>
<feature type="compositionally biased region" description="Basic and acidic residues" evidence="1">
    <location>
        <begin position="20"/>
        <end position="36"/>
    </location>
</feature>
<protein>
    <submittedName>
        <fullName evidence="3">Uncharacterized protein</fullName>
    </submittedName>
</protein>
<sequence length="68" mass="7533">MSRDGRIRITVRRHCSANHRPPDRRFGCNSRDKNELDGTGAPSPASYNAVPSTVSDRPPCQPPSPSFR</sequence>
<dbReference type="EMBL" id="CP021069">
    <property type="protein sequence ID" value="AWG31327.1"/>
    <property type="molecule type" value="Genomic_DNA"/>
</dbReference>
<name>A0A3N9ED73_9BURK</name>
<gene>
    <name evidence="2" type="ORF">B9Z07_21100</name>
    <name evidence="3" type="ORF">EGT41_09115</name>
</gene>
<accession>A0A3N9ED73</accession>
<evidence type="ECO:0000313" key="3">
    <source>
        <dbReference type="EMBL" id="RSC13490.1"/>
    </source>
</evidence>
<reference evidence="3" key="3">
    <citation type="submission" date="2018-11" db="EMBL/GenBank/DDBJ databases">
        <title>FDA dAtabase for Regulatory Grade micrObial Sequences (FDA-ARGOS): Supporting development and validation of Infectious Disease Dx tests.</title>
        <authorList>
            <person name="Plongla R."/>
            <person name="Gilligan P."/>
            <person name="Tallon L.J."/>
            <person name="Sadzewicz L."/>
            <person name="Zhao X."/>
            <person name="Vavikolanu K."/>
            <person name="Mehta A."/>
            <person name="Aluvathingal J."/>
            <person name="Nadendla S."/>
            <person name="Geyer C."/>
            <person name="Nandy P."/>
            <person name="Yan Y."/>
            <person name="Sichtig H."/>
        </authorList>
    </citation>
    <scope>NUCLEOTIDE SEQUENCE</scope>
    <source>
        <strain evidence="3">FDAARGOS_544</strain>
    </source>
</reference>
<feature type="compositionally biased region" description="Pro residues" evidence="1">
    <location>
        <begin position="59"/>
        <end position="68"/>
    </location>
</feature>
<dbReference type="Proteomes" id="UP000272140">
    <property type="component" value="Unassembled WGS sequence"/>
</dbReference>
<dbReference type="AlphaFoldDB" id="A0A3N9ED73"/>